<dbReference type="GO" id="GO:0022625">
    <property type="term" value="C:cytosolic large ribosomal subunit"/>
    <property type="evidence" value="ECO:0007669"/>
    <property type="project" value="TreeGrafter"/>
</dbReference>
<evidence type="ECO:0000313" key="12">
    <source>
        <dbReference type="EMBL" id="OHA02497.1"/>
    </source>
</evidence>
<proteinExistence type="inferred from homology"/>
<evidence type="ECO:0000256" key="6">
    <source>
        <dbReference type="ARBA" id="ARBA00035207"/>
    </source>
</evidence>
<organism evidence="12 13">
    <name type="scientific">Candidatus Sungbacteria bacterium RIFCSPHIGHO2_02_FULL_51_29</name>
    <dbReference type="NCBI Taxonomy" id="1802273"/>
    <lineage>
        <taxon>Bacteria</taxon>
        <taxon>Candidatus Sungiibacteriota</taxon>
    </lineage>
</organism>
<dbReference type="PANTHER" id="PTHR13501:SF8">
    <property type="entry name" value="LARGE RIBOSOMAL SUBUNIT PROTEIN UL22M"/>
    <property type="match status" value="1"/>
</dbReference>
<evidence type="ECO:0000256" key="8">
    <source>
        <dbReference type="RuleBase" id="RU004005"/>
    </source>
</evidence>
<evidence type="ECO:0000256" key="11">
    <source>
        <dbReference type="SAM" id="MobiDB-lite"/>
    </source>
</evidence>
<dbReference type="GO" id="GO:0006412">
    <property type="term" value="P:translation"/>
    <property type="evidence" value="ECO:0007669"/>
    <property type="project" value="UniProtKB-UniRule"/>
</dbReference>
<keyword evidence="3 7" id="KW-0694">RNA-binding</keyword>
<evidence type="ECO:0000256" key="3">
    <source>
        <dbReference type="ARBA" id="ARBA00022884"/>
    </source>
</evidence>
<dbReference type="HAMAP" id="MF_01331_B">
    <property type="entry name" value="Ribosomal_uL22_B"/>
    <property type="match status" value="1"/>
</dbReference>
<dbReference type="InterPro" id="IPR047867">
    <property type="entry name" value="Ribosomal_uL22_bac/org-type"/>
</dbReference>
<dbReference type="AlphaFoldDB" id="A0A1G2KSV1"/>
<dbReference type="CDD" id="cd00336">
    <property type="entry name" value="Ribosomal_L22"/>
    <property type="match status" value="1"/>
</dbReference>
<name>A0A1G2KSV1_9BACT</name>
<evidence type="ECO:0000256" key="10">
    <source>
        <dbReference type="RuleBase" id="RU004008"/>
    </source>
</evidence>
<dbReference type="EMBL" id="MHQL01000034">
    <property type="protein sequence ID" value="OHA02497.1"/>
    <property type="molecule type" value="Genomic_DNA"/>
</dbReference>
<keyword evidence="2 7" id="KW-0699">rRNA-binding</keyword>
<comment type="caution">
    <text evidence="12">The sequence shown here is derived from an EMBL/GenBank/DDBJ whole genome shotgun (WGS) entry which is preliminary data.</text>
</comment>
<gene>
    <name evidence="7" type="primary">rplV</name>
    <name evidence="12" type="ORF">A3C16_05445</name>
</gene>
<dbReference type="Proteomes" id="UP000177811">
    <property type="component" value="Unassembled WGS sequence"/>
</dbReference>
<evidence type="ECO:0000256" key="1">
    <source>
        <dbReference type="ARBA" id="ARBA00009451"/>
    </source>
</evidence>
<dbReference type="GO" id="GO:0019843">
    <property type="term" value="F:rRNA binding"/>
    <property type="evidence" value="ECO:0007669"/>
    <property type="project" value="UniProtKB-UniRule"/>
</dbReference>
<feature type="region of interest" description="Disordered" evidence="11">
    <location>
        <begin position="114"/>
        <end position="134"/>
    </location>
</feature>
<dbReference type="GO" id="GO:0003735">
    <property type="term" value="F:structural constituent of ribosome"/>
    <property type="evidence" value="ECO:0007669"/>
    <property type="project" value="InterPro"/>
</dbReference>
<dbReference type="Gene3D" id="3.90.470.10">
    <property type="entry name" value="Ribosomal protein L22/L17"/>
    <property type="match status" value="1"/>
</dbReference>
<comment type="similarity">
    <text evidence="1 7 8">Belongs to the universal ribosomal protein uL22 family.</text>
</comment>
<dbReference type="InterPro" id="IPR018260">
    <property type="entry name" value="Ribosomal_uL22_CS"/>
</dbReference>
<comment type="function">
    <text evidence="7">The globular domain of the protein is located near the polypeptide exit tunnel on the outside of the subunit, while an extended beta-hairpin is found that lines the wall of the exit tunnel in the center of the 70S ribosome.</text>
</comment>
<evidence type="ECO:0000256" key="4">
    <source>
        <dbReference type="ARBA" id="ARBA00022980"/>
    </source>
</evidence>
<evidence type="ECO:0000256" key="7">
    <source>
        <dbReference type="HAMAP-Rule" id="MF_01331"/>
    </source>
</evidence>
<evidence type="ECO:0000256" key="2">
    <source>
        <dbReference type="ARBA" id="ARBA00022730"/>
    </source>
</evidence>
<dbReference type="InterPro" id="IPR005727">
    <property type="entry name" value="Ribosomal_uL22_bac/chlpt-type"/>
</dbReference>
<feature type="compositionally biased region" description="Basic and acidic residues" evidence="11">
    <location>
        <begin position="114"/>
        <end position="127"/>
    </location>
</feature>
<protein>
    <recommendedName>
        <fullName evidence="6 7">Large ribosomal subunit protein uL22</fullName>
    </recommendedName>
</protein>
<dbReference type="InterPro" id="IPR036394">
    <property type="entry name" value="Ribosomal_uL22_sf"/>
</dbReference>
<keyword evidence="4 7" id="KW-0689">Ribosomal protein</keyword>
<dbReference type="SUPFAM" id="SSF54843">
    <property type="entry name" value="Ribosomal protein L22"/>
    <property type="match status" value="1"/>
</dbReference>
<comment type="subunit">
    <text evidence="7 9">Part of the 50S ribosomal subunit.</text>
</comment>
<dbReference type="PANTHER" id="PTHR13501">
    <property type="entry name" value="CHLOROPLAST 50S RIBOSOMAL PROTEIN L22-RELATED"/>
    <property type="match status" value="1"/>
</dbReference>
<evidence type="ECO:0000256" key="5">
    <source>
        <dbReference type="ARBA" id="ARBA00023274"/>
    </source>
</evidence>
<dbReference type="PROSITE" id="PS00464">
    <property type="entry name" value="RIBOSOMAL_L22"/>
    <property type="match status" value="1"/>
</dbReference>
<evidence type="ECO:0000256" key="9">
    <source>
        <dbReference type="RuleBase" id="RU004006"/>
    </source>
</evidence>
<dbReference type="Pfam" id="PF00237">
    <property type="entry name" value="Ribosomal_L22"/>
    <property type="match status" value="1"/>
</dbReference>
<reference evidence="12 13" key="1">
    <citation type="journal article" date="2016" name="Nat. Commun.">
        <title>Thousands of microbial genomes shed light on interconnected biogeochemical processes in an aquifer system.</title>
        <authorList>
            <person name="Anantharaman K."/>
            <person name="Brown C.T."/>
            <person name="Hug L.A."/>
            <person name="Sharon I."/>
            <person name="Castelle C.J."/>
            <person name="Probst A.J."/>
            <person name="Thomas B.C."/>
            <person name="Singh A."/>
            <person name="Wilkins M.J."/>
            <person name="Karaoz U."/>
            <person name="Brodie E.L."/>
            <person name="Williams K.H."/>
            <person name="Hubbard S.S."/>
            <person name="Banfield J.F."/>
        </authorList>
    </citation>
    <scope>NUCLEOTIDE SEQUENCE [LARGE SCALE GENOMIC DNA]</scope>
</reference>
<comment type="function">
    <text evidence="7 10">This protein binds specifically to 23S rRNA; its binding is stimulated by other ribosomal proteins, e.g., L4, L17, and L20. It is important during the early stages of 50S assembly. It makes multiple contacts with different domains of the 23S rRNA in the assembled 50S subunit and ribosome.</text>
</comment>
<dbReference type="NCBIfam" id="TIGR01044">
    <property type="entry name" value="rplV_bact"/>
    <property type="match status" value="1"/>
</dbReference>
<sequence length="134" mass="15013">MTQVKASLKYLRIAPRKVRLVANMIKGLPVARAEEQLKFLPKRATLPVLKLLRSAIANAEHNFRLSKKSLHVASIMVDGGPTLKRGRPRAFGRSFLIRKRTSHVTIILEGVAERAGKAEEKDPSPKEKKQKKKA</sequence>
<accession>A0A1G2KSV1</accession>
<dbReference type="InterPro" id="IPR001063">
    <property type="entry name" value="Ribosomal_uL22"/>
</dbReference>
<keyword evidence="5 7" id="KW-0687">Ribonucleoprotein</keyword>
<evidence type="ECO:0000313" key="13">
    <source>
        <dbReference type="Proteomes" id="UP000177811"/>
    </source>
</evidence>